<evidence type="ECO:0000313" key="3">
    <source>
        <dbReference type="Proteomes" id="UP000252893"/>
    </source>
</evidence>
<reference evidence="2 3" key="1">
    <citation type="submission" date="2018-06" db="EMBL/GenBank/DDBJ databases">
        <title>Genomic Encyclopedia of Type Strains, Phase IV (KMG-IV): sequencing the most valuable type-strain genomes for metagenomic binning, comparative biology and taxonomic classification.</title>
        <authorList>
            <person name="Goeker M."/>
        </authorList>
    </citation>
    <scope>NUCLEOTIDE SEQUENCE [LARGE SCALE GENOMIC DNA]</scope>
    <source>
        <strain evidence="2 3">DSM 25619</strain>
    </source>
</reference>
<dbReference type="EMBL" id="QNRH01000001">
    <property type="protein sequence ID" value="RBO98732.1"/>
    <property type="molecule type" value="Genomic_DNA"/>
</dbReference>
<gene>
    <name evidence="2" type="ORF">DFR47_101332</name>
</gene>
<evidence type="ECO:0000313" key="2">
    <source>
        <dbReference type="EMBL" id="RBO98732.1"/>
    </source>
</evidence>
<organism evidence="2 3">
    <name type="scientific">Pseudochrobactrum asaccharolyticum</name>
    <dbReference type="NCBI Taxonomy" id="354351"/>
    <lineage>
        <taxon>Bacteria</taxon>
        <taxon>Pseudomonadati</taxon>
        <taxon>Pseudomonadota</taxon>
        <taxon>Alphaproteobacteria</taxon>
        <taxon>Hyphomicrobiales</taxon>
        <taxon>Brucellaceae</taxon>
        <taxon>Pseudochrobactrum</taxon>
    </lineage>
</organism>
<keyword evidence="3" id="KW-1185">Reference proteome</keyword>
<dbReference type="AlphaFoldDB" id="A0A366E8S1"/>
<keyword evidence="1" id="KW-0732">Signal</keyword>
<feature type="signal peptide" evidence="1">
    <location>
        <begin position="1"/>
        <end position="29"/>
    </location>
</feature>
<sequence length="149" mass="15447">MKSSSGSALRKIIFILPLLSLTACSSLNATKSTGASTGNVFTRGSVSNAVLAPMGNGILGSAAAQLAASDRRAAIEAEYKALEYAPKGEAVAWKGRSGRTSGEVTAAQPYQVGSQNCRQYSHSYTVDGAPQMVRGTACRNDDGSWTPLT</sequence>
<dbReference type="Proteomes" id="UP000252893">
    <property type="component" value="Unassembled WGS sequence"/>
</dbReference>
<dbReference type="InterPro" id="IPR016364">
    <property type="entry name" value="Surface_antigen_Rickettsia"/>
</dbReference>
<dbReference type="OrthoDB" id="5402098at2"/>
<dbReference type="RefSeq" id="WP_113942664.1">
    <property type="nucleotide sequence ID" value="NZ_JBHEEG010000003.1"/>
</dbReference>
<dbReference type="PROSITE" id="PS51257">
    <property type="entry name" value="PROKAR_LIPOPROTEIN"/>
    <property type="match status" value="1"/>
</dbReference>
<protein>
    <submittedName>
        <fullName evidence="2">Surface antigen</fullName>
    </submittedName>
</protein>
<dbReference type="PIRSF" id="PIRSF002721">
    <property type="entry name" value="Surface_antigen_Rickettsia"/>
    <property type="match status" value="1"/>
</dbReference>
<name>A0A366E8S1_9HYPH</name>
<proteinExistence type="predicted"/>
<accession>A0A366E8S1</accession>
<comment type="caution">
    <text evidence="2">The sequence shown here is derived from an EMBL/GenBank/DDBJ whole genome shotgun (WGS) entry which is preliminary data.</text>
</comment>
<evidence type="ECO:0000256" key="1">
    <source>
        <dbReference type="SAM" id="SignalP"/>
    </source>
</evidence>
<feature type="chain" id="PRO_5017024975" evidence="1">
    <location>
        <begin position="30"/>
        <end position="149"/>
    </location>
</feature>